<accession>A0AAD4QLE7</accession>
<dbReference type="GO" id="GO:0005524">
    <property type="term" value="F:ATP binding"/>
    <property type="evidence" value="ECO:0007669"/>
    <property type="project" value="UniProtKB-KW"/>
</dbReference>
<organism evidence="4 5">
    <name type="scientific">Multifurca ochricompacta</name>
    <dbReference type="NCBI Taxonomy" id="376703"/>
    <lineage>
        <taxon>Eukaryota</taxon>
        <taxon>Fungi</taxon>
        <taxon>Dikarya</taxon>
        <taxon>Basidiomycota</taxon>
        <taxon>Agaricomycotina</taxon>
        <taxon>Agaricomycetes</taxon>
        <taxon>Russulales</taxon>
        <taxon>Russulaceae</taxon>
        <taxon>Multifurca</taxon>
    </lineage>
</organism>
<dbReference type="GO" id="GO:0051598">
    <property type="term" value="P:meiotic recombination checkpoint signaling"/>
    <property type="evidence" value="ECO:0007669"/>
    <property type="project" value="TreeGrafter"/>
</dbReference>
<evidence type="ECO:0000256" key="2">
    <source>
        <dbReference type="ARBA" id="ARBA00022840"/>
    </source>
</evidence>
<dbReference type="PANTHER" id="PTHR45991:SF1">
    <property type="entry name" value="PACHYTENE CHECKPOINT PROTEIN 2 HOMOLOG"/>
    <property type="match status" value="1"/>
</dbReference>
<dbReference type="Gene3D" id="3.40.50.300">
    <property type="entry name" value="P-loop containing nucleotide triphosphate hydrolases"/>
    <property type="match status" value="1"/>
</dbReference>
<protein>
    <submittedName>
        <fullName evidence="4">P-loop containing nucleoside triphosphate hydrolase protein</fullName>
    </submittedName>
</protein>
<dbReference type="InterPro" id="IPR003959">
    <property type="entry name" value="ATPase_AAA_core"/>
</dbReference>
<dbReference type="PRINTS" id="PR00300">
    <property type="entry name" value="CLPPROTEASEA"/>
</dbReference>
<feature type="domain" description="AAA+ ATPase" evidence="3">
    <location>
        <begin position="168"/>
        <end position="317"/>
    </location>
</feature>
<name>A0AAD4QLE7_9AGAM</name>
<dbReference type="Proteomes" id="UP001203297">
    <property type="component" value="Unassembled WGS sequence"/>
</dbReference>
<reference evidence="4" key="1">
    <citation type="journal article" date="2022" name="New Phytol.">
        <title>Evolutionary transition to the ectomycorrhizal habit in the genomes of a hyperdiverse lineage of mushroom-forming fungi.</title>
        <authorList>
            <person name="Looney B."/>
            <person name="Miyauchi S."/>
            <person name="Morin E."/>
            <person name="Drula E."/>
            <person name="Courty P.E."/>
            <person name="Kohler A."/>
            <person name="Kuo A."/>
            <person name="LaButti K."/>
            <person name="Pangilinan J."/>
            <person name="Lipzen A."/>
            <person name="Riley R."/>
            <person name="Andreopoulos W."/>
            <person name="He G."/>
            <person name="Johnson J."/>
            <person name="Nolan M."/>
            <person name="Tritt A."/>
            <person name="Barry K.W."/>
            <person name="Grigoriev I.V."/>
            <person name="Nagy L.G."/>
            <person name="Hibbett D."/>
            <person name="Henrissat B."/>
            <person name="Matheny P.B."/>
            <person name="Labbe J."/>
            <person name="Martin F.M."/>
        </authorList>
    </citation>
    <scope>NUCLEOTIDE SEQUENCE</scope>
    <source>
        <strain evidence="4">BPL690</strain>
    </source>
</reference>
<dbReference type="GO" id="GO:0016887">
    <property type="term" value="F:ATP hydrolysis activity"/>
    <property type="evidence" value="ECO:0007669"/>
    <property type="project" value="InterPro"/>
</dbReference>
<evidence type="ECO:0000259" key="3">
    <source>
        <dbReference type="SMART" id="SM00382"/>
    </source>
</evidence>
<keyword evidence="4" id="KW-0378">Hydrolase</keyword>
<sequence length="428" mass="46984">MALQTLHTSSSDVSTTSPLVWPVHIEVRLSPSSTARFDTVRNAVRQYVSKSFETIALPSRLDGWEDVPVLASSVEQITACESSSPTSYLPVAQAFLQIHVYQPTDGDSVEGFSTGSTSDGEDSRPLVQWEGLWDSLIFPDDTKSRLLDYIYATVLFSDANVDFNIVSWNRVVLLHGPPGTGKTSLCRALAQKLSVRLSHRYPQSRLLEINSHSLFSRWFSESGKLVQKLFGSVMELVEDEDTFVVVLIDEVESLTAARAGAMAGTEPTDALRVVNALLTQLDKLRHKKNVLVVSTSNLAKAIAIYIILRSCLLELIAKGVVPPPLFLKHLQEVPSLEEARYFERTTDQKMSGRSLRRLPVLAHARYISLGYAPPAFSVTDAAAQKDINGGKATVSPGPGGVGTQVEVWLNAMEKVVGSQAGERERFEQ</sequence>
<dbReference type="GO" id="GO:0005634">
    <property type="term" value="C:nucleus"/>
    <property type="evidence" value="ECO:0007669"/>
    <property type="project" value="TreeGrafter"/>
</dbReference>
<evidence type="ECO:0000313" key="4">
    <source>
        <dbReference type="EMBL" id="KAI0301796.1"/>
    </source>
</evidence>
<evidence type="ECO:0000313" key="5">
    <source>
        <dbReference type="Proteomes" id="UP001203297"/>
    </source>
</evidence>
<dbReference type="InterPro" id="IPR001270">
    <property type="entry name" value="ClpA/B"/>
</dbReference>
<gene>
    <name evidence="4" type="ORF">B0F90DRAFT_1838310</name>
</gene>
<dbReference type="EMBL" id="WTXG01000012">
    <property type="protein sequence ID" value="KAI0301796.1"/>
    <property type="molecule type" value="Genomic_DNA"/>
</dbReference>
<evidence type="ECO:0000256" key="1">
    <source>
        <dbReference type="ARBA" id="ARBA00022741"/>
    </source>
</evidence>
<dbReference type="Pfam" id="PF23563">
    <property type="entry name" value="TRIP13_N"/>
    <property type="match status" value="1"/>
</dbReference>
<dbReference type="AlphaFoldDB" id="A0AAD4QLE7"/>
<keyword evidence="1" id="KW-0547">Nucleotide-binding</keyword>
<dbReference type="SUPFAM" id="SSF52540">
    <property type="entry name" value="P-loop containing nucleoside triphosphate hydrolases"/>
    <property type="match status" value="1"/>
</dbReference>
<dbReference type="GO" id="GO:0007131">
    <property type="term" value="P:reciprocal meiotic recombination"/>
    <property type="evidence" value="ECO:0007669"/>
    <property type="project" value="TreeGrafter"/>
</dbReference>
<dbReference type="PANTHER" id="PTHR45991">
    <property type="entry name" value="PACHYTENE CHECKPOINT PROTEIN 2"/>
    <property type="match status" value="1"/>
</dbReference>
<keyword evidence="5" id="KW-1185">Reference proteome</keyword>
<comment type="caution">
    <text evidence="4">The sequence shown here is derived from an EMBL/GenBank/DDBJ whole genome shotgun (WGS) entry which is preliminary data.</text>
</comment>
<proteinExistence type="predicted"/>
<dbReference type="InterPro" id="IPR027417">
    <property type="entry name" value="P-loop_NTPase"/>
</dbReference>
<dbReference type="Pfam" id="PF00004">
    <property type="entry name" value="AAA"/>
    <property type="match status" value="1"/>
</dbReference>
<dbReference type="SMART" id="SM00382">
    <property type="entry name" value="AAA"/>
    <property type="match status" value="1"/>
</dbReference>
<dbReference type="InterPro" id="IPR003593">
    <property type="entry name" value="AAA+_ATPase"/>
</dbReference>
<dbReference type="InterPro" id="IPR044539">
    <property type="entry name" value="Pch2-like"/>
</dbReference>
<keyword evidence="2" id="KW-0067">ATP-binding</keyword>
<dbReference type="GO" id="GO:0005694">
    <property type="term" value="C:chromosome"/>
    <property type="evidence" value="ECO:0007669"/>
    <property type="project" value="TreeGrafter"/>
</dbReference>